<dbReference type="PIR" id="T20877">
    <property type="entry name" value="T20877"/>
</dbReference>
<feature type="transmembrane region" description="Helical" evidence="1">
    <location>
        <begin position="248"/>
        <end position="268"/>
    </location>
</feature>
<gene>
    <name evidence="4 6" type="primary">oac-16</name>
    <name evidence="4" type="ORF">CELE_F14B6.5</name>
    <name evidence="6" type="ORF">F14B6.5</name>
</gene>
<feature type="domain" description="Acyltransferase 3" evidence="2">
    <location>
        <begin position="11"/>
        <end position="347"/>
    </location>
</feature>
<feature type="transmembrane region" description="Helical" evidence="1">
    <location>
        <begin position="79"/>
        <end position="97"/>
    </location>
</feature>
<dbReference type="Pfam" id="PF19040">
    <property type="entry name" value="SGNH"/>
    <property type="match status" value="1"/>
</dbReference>
<dbReference type="UCSC" id="F14B6.5">
    <property type="organism name" value="c. elegans"/>
</dbReference>
<dbReference type="GeneID" id="184447"/>
<keyword evidence="1" id="KW-0472">Membrane</keyword>
<dbReference type="EMBL" id="BX284601">
    <property type="protein sequence ID" value="CAB04108.2"/>
    <property type="molecule type" value="Genomic_DNA"/>
</dbReference>
<dbReference type="GO" id="GO:0000271">
    <property type="term" value="P:polysaccharide biosynthetic process"/>
    <property type="evidence" value="ECO:0000318"/>
    <property type="project" value="GO_Central"/>
</dbReference>
<evidence type="ECO:0000256" key="1">
    <source>
        <dbReference type="SAM" id="Phobius"/>
    </source>
</evidence>
<feature type="transmembrane region" description="Helical" evidence="1">
    <location>
        <begin position="358"/>
        <end position="378"/>
    </location>
</feature>
<dbReference type="OMA" id="IENAGCP"/>
<keyword evidence="1" id="KW-1133">Transmembrane helix</keyword>
<keyword evidence="5" id="KW-1185">Reference proteome</keyword>
<feature type="transmembrane region" description="Helical" evidence="1">
    <location>
        <begin position="170"/>
        <end position="187"/>
    </location>
</feature>
<dbReference type="GO" id="GO:0016747">
    <property type="term" value="F:acyltransferase activity, transferring groups other than amino-acyl groups"/>
    <property type="evidence" value="ECO:0007669"/>
    <property type="project" value="InterPro"/>
</dbReference>
<feature type="transmembrane region" description="Helical" evidence="1">
    <location>
        <begin position="274"/>
        <end position="296"/>
    </location>
</feature>
<name>O62164_CAEEL</name>
<protein>
    <submittedName>
        <fullName evidence="4">Acyl_transf_3 domain-containing protein</fullName>
    </submittedName>
</protein>
<dbReference type="OrthoDB" id="5819582at2759"/>
<dbReference type="PANTHER" id="PTHR23028">
    <property type="entry name" value="ACETYLTRANSFERASE"/>
    <property type="match status" value="1"/>
</dbReference>
<dbReference type="Bgee" id="WBGene00008786">
    <property type="expression patterns" value="Expressed in embryo and 1 other cell type or tissue"/>
</dbReference>
<feature type="transmembrane region" description="Helical" evidence="1">
    <location>
        <begin position="330"/>
        <end position="351"/>
    </location>
</feature>
<feature type="transmembrane region" description="Helical" evidence="1">
    <location>
        <begin position="148"/>
        <end position="165"/>
    </location>
</feature>
<evidence type="ECO:0000259" key="2">
    <source>
        <dbReference type="Pfam" id="PF01757"/>
    </source>
</evidence>
<dbReference type="Proteomes" id="UP000001940">
    <property type="component" value="Chromosome I"/>
</dbReference>
<dbReference type="Pfam" id="PF01757">
    <property type="entry name" value="Acyl_transf_3"/>
    <property type="match status" value="1"/>
</dbReference>
<dbReference type="HOGENOM" id="CLU_005679_12_1_1"/>
<organism evidence="4 5">
    <name type="scientific">Caenorhabditis elegans</name>
    <dbReference type="NCBI Taxonomy" id="6239"/>
    <lineage>
        <taxon>Eukaryota</taxon>
        <taxon>Metazoa</taxon>
        <taxon>Ecdysozoa</taxon>
        <taxon>Nematoda</taxon>
        <taxon>Chromadorea</taxon>
        <taxon>Rhabditida</taxon>
        <taxon>Rhabditina</taxon>
        <taxon>Rhabditomorpha</taxon>
        <taxon>Rhabditoidea</taxon>
        <taxon>Rhabditidae</taxon>
        <taxon>Peloderinae</taxon>
        <taxon>Caenorhabditis</taxon>
    </lineage>
</organism>
<dbReference type="PaxDb" id="6239-F14B6.5"/>
<accession>O62164</accession>
<dbReference type="InterPro" id="IPR050879">
    <property type="entry name" value="Acyltransferase_3"/>
</dbReference>
<dbReference type="AlphaFoldDB" id="O62164"/>
<feature type="transmembrane region" description="Helical" evidence="1">
    <location>
        <begin position="303"/>
        <end position="324"/>
    </location>
</feature>
<dbReference type="eggNOG" id="ENOG502SGA9">
    <property type="taxonomic scope" value="Eukaryota"/>
</dbReference>
<dbReference type="PhylomeDB" id="O62164"/>
<sequence length="672" mass="76803">MSVAAKPKRLDLQGIRGLAILSVLGFHFYPALFPNGYLGVDQFFVLSGFLMCMLLKRAENEPTCTLITLFYSKRFKRILPLYLLIILLSMISLYTIFPDTSIETNQKSAMRALLFVSNAPKSVQDDYFTMLARAVDIFTHTWSLSVEVQFYFLVPFIFLFAIKLSGKLQLAYYALTGLLSYAFFFFTPSNTSFNSVFARIWQFLIGMIVFLLSSHSKKSPEAEKNIEECNKLIEDEENNTQKAQKPSILHLISYFPLISIILICIIPYQLNTDFVRPLVTLATGALMLISDSNLILSNKILTYIGDISYSLYLIHWPIYAYWKLAFDGDVNLLILSLLSSIILAIIVFEFFEKWYLKLSSTSIGLLIVFLFFLNVILINKDELIPDREENNNHNSSMNTDDAIIMNHQWNLNDQKSLWVSYCNYETAGPLEWCNHTSLEPSGKYKIAVIGNSWAANHGALIHDECGRKANTILQGSAGTCEALYPTLIENAGCPQYFEDFQKRINAEKPDYLFIISRYISVGNPGNITNFEEDPIYQTMKKQLLGLVASTRLKVYILDAVPRHDTYKTKLIARWLKEGVIPLEIDKRLGQSNAQLIDGSSYELARRRYSQLVADCDGRCVLLDYKPDFYNSITESYRIFDDMGYSYFTSSQHLTPHGLEHIRHVWKDVCGAL</sequence>
<dbReference type="InterPro" id="IPR002656">
    <property type="entry name" value="Acyl_transf_3_dom"/>
</dbReference>
<feature type="transmembrane region" description="Helical" evidence="1">
    <location>
        <begin position="12"/>
        <end position="30"/>
    </location>
</feature>
<keyword evidence="1" id="KW-0812">Transmembrane</keyword>
<dbReference type="InterPro" id="IPR043968">
    <property type="entry name" value="SGNH"/>
</dbReference>
<dbReference type="RefSeq" id="NP_493089.2">
    <property type="nucleotide sequence ID" value="NM_060688.2"/>
</dbReference>
<evidence type="ECO:0000313" key="6">
    <source>
        <dbReference type="WormBase" id="F14B6.5"/>
    </source>
</evidence>
<dbReference type="GO" id="GO:0016020">
    <property type="term" value="C:membrane"/>
    <property type="evidence" value="ECO:0000318"/>
    <property type="project" value="GO_Central"/>
</dbReference>
<evidence type="ECO:0000259" key="3">
    <source>
        <dbReference type="Pfam" id="PF19040"/>
    </source>
</evidence>
<dbReference type="CTD" id="184447"/>
<dbReference type="AGR" id="WB:WBGene00008786"/>
<reference evidence="4 5" key="1">
    <citation type="journal article" date="1998" name="Science">
        <title>Genome sequence of the nematode C. elegans: a platform for investigating biology.</title>
        <authorList>
            <consortium name="The C. elegans sequencing consortium"/>
            <person name="Sulson J.E."/>
            <person name="Waterston R."/>
        </authorList>
    </citation>
    <scope>NUCLEOTIDE SEQUENCE [LARGE SCALE GENOMIC DNA]</scope>
    <source>
        <strain evidence="4 5">Bristol N2</strain>
    </source>
</reference>
<dbReference type="WormBase" id="F14B6.5">
    <property type="protein sequence ID" value="CE34171"/>
    <property type="gene ID" value="WBGene00008786"/>
    <property type="gene designation" value="oac-16"/>
</dbReference>
<dbReference type="KEGG" id="cel:CELE_F14B6.5"/>
<feature type="domain" description="SGNH" evidence="3">
    <location>
        <begin position="422"/>
        <end position="666"/>
    </location>
</feature>
<evidence type="ECO:0000313" key="5">
    <source>
        <dbReference type="Proteomes" id="UP000001940"/>
    </source>
</evidence>
<dbReference type="InParanoid" id="O62164"/>
<feature type="transmembrane region" description="Helical" evidence="1">
    <location>
        <begin position="193"/>
        <end position="212"/>
    </location>
</feature>
<feature type="transmembrane region" description="Helical" evidence="1">
    <location>
        <begin position="36"/>
        <end position="58"/>
    </location>
</feature>
<dbReference type="PANTHER" id="PTHR23028:SF124">
    <property type="entry name" value="ACYL_TRANSF_3 DOMAIN-CONTAINING PROTEIN-RELATED"/>
    <property type="match status" value="1"/>
</dbReference>
<proteinExistence type="predicted"/>
<dbReference type="FunCoup" id="O62164">
    <property type="interactions" value="36"/>
</dbReference>
<evidence type="ECO:0000313" key="4">
    <source>
        <dbReference type="EMBL" id="CAB04108.2"/>
    </source>
</evidence>